<protein>
    <submittedName>
        <fullName evidence="3">Uncharacterized protein</fullName>
    </submittedName>
</protein>
<feature type="transmembrane region" description="Helical" evidence="1">
    <location>
        <begin position="283"/>
        <end position="309"/>
    </location>
</feature>
<gene>
    <name evidence="3" type="ORF">PILCRDRAFT_823560</name>
</gene>
<dbReference type="InterPro" id="IPR027948">
    <property type="entry name" value="DUF4436"/>
</dbReference>
<dbReference type="OrthoDB" id="2923771at2759"/>
<evidence type="ECO:0000313" key="3">
    <source>
        <dbReference type="EMBL" id="KIM79309.1"/>
    </source>
</evidence>
<feature type="transmembrane region" description="Helical" evidence="1">
    <location>
        <begin position="220"/>
        <end position="242"/>
    </location>
</feature>
<dbReference type="Pfam" id="PF14494">
    <property type="entry name" value="DUF4436"/>
    <property type="match status" value="1"/>
</dbReference>
<organism evidence="3 4">
    <name type="scientific">Piloderma croceum (strain F 1598)</name>
    <dbReference type="NCBI Taxonomy" id="765440"/>
    <lineage>
        <taxon>Eukaryota</taxon>
        <taxon>Fungi</taxon>
        <taxon>Dikarya</taxon>
        <taxon>Basidiomycota</taxon>
        <taxon>Agaricomycotina</taxon>
        <taxon>Agaricomycetes</taxon>
        <taxon>Agaricomycetidae</taxon>
        <taxon>Atheliales</taxon>
        <taxon>Atheliaceae</taxon>
        <taxon>Piloderma</taxon>
    </lineage>
</organism>
<keyword evidence="1" id="KW-1133">Transmembrane helix</keyword>
<name>A0A0C3FI61_PILCF</name>
<evidence type="ECO:0000313" key="4">
    <source>
        <dbReference type="Proteomes" id="UP000054166"/>
    </source>
</evidence>
<feature type="transmembrane region" description="Helical" evidence="1">
    <location>
        <begin position="254"/>
        <end position="271"/>
    </location>
</feature>
<dbReference type="STRING" id="765440.A0A0C3FI61"/>
<sequence length="341" mass="37825">MRASCCSKATIPLWTAAFLTILLALGLTQLYKDGVNASKPGSVPNTPNMTDRYISLDLAVVSVDIDGNSLILNWDIIYDSTCWYDPQPGLSCSDVDIFIPPNYVLTGSNTNAQPATNALPNTPTYRWNPIARSSNYTIRPSFQTRCALVTNGSINARLEIYPFDFYNPNITVFAMESTTNAAVGIEIRGPRSDVGWLHAKFVYHKQCAQYMLTISRSFTVVGYTFVIVIAIWLITLIFAFVAMSSIFMGYRQRIEVLLVPIATLFAFPQLRTTLPGVPEVSGFDYICFLPCLGILSLSAFLTITASVFLDTTKAREPLLNKILWRSNKADPPMVSLGSTWF</sequence>
<dbReference type="EMBL" id="KN833010">
    <property type="protein sequence ID" value="KIM79309.1"/>
    <property type="molecule type" value="Genomic_DNA"/>
</dbReference>
<accession>A0A0C3FI61</accession>
<dbReference type="Proteomes" id="UP000054166">
    <property type="component" value="Unassembled WGS sequence"/>
</dbReference>
<keyword evidence="2" id="KW-0732">Signal</keyword>
<reference evidence="4" key="2">
    <citation type="submission" date="2015-01" db="EMBL/GenBank/DDBJ databases">
        <title>Evolutionary Origins and Diversification of the Mycorrhizal Mutualists.</title>
        <authorList>
            <consortium name="DOE Joint Genome Institute"/>
            <consortium name="Mycorrhizal Genomics Consortium"/>
            <person name="Kohler A."/>
            <person name="Kuo A."/>
            <person name="Nagy L.G."/>
            <person name="Floudas D."/>
            <person name="Copeland A."/>
            <person name="Barry K.W."/>
            <person name="Cichocki N."/>
            <person name="Veneault-Fourrey C."/>
            <person name="LaButti K."/>
            <person name="Lindquist E.A."/>
            <person name="Lipzen A."/>
            <person name="Lundell T."/>
            <person name="Morin E."/>
            <person name="Murat C."/>
            <person name="Riley R."/>
            <person name="Ohm R."/>
            <person name="Sun H."/>
            <person name="Tunlid A."/>
            <person name="Henrissat B."/>
            <person name="Grigoriev I.V."/>
            <person name="Hibbett D.S."/>
            <person name="Martin F."/>
        </authorList>
    </citation>
    <scope>NUCLEOTIDE SEQUENCE [LARGE SCALE GENOMIC DNA]</scope>
    <source>
        <strain evidence="4">F 1598</strain>
    </source>
</reference>
<feature type="signal peptide" evidence="2">
    <location>
        <begin position="1"/>
        <end position="37"/>
    </location>
</feature>
<keyword evidence="4" id="KW-1185">Reference proteome</keyword>
<keyword evidence="1" id="KW-0812">Transmembrane</keyword>
<dbReference type="InParanoid" id="A0A0C3FI61"/>
<evidence type="ECO:0000256" key="1">
    <source>
        <dbReference type="SAM" id="Phobius"/>
    </source>
</evidence>
<keyword evidence="1" id="KW-0472">Membrane</keyword>
<feature type="chain" id="PRO_5002164454" evidence="2">
    <location>
        <begin position="38"/>
        <end position="341"/>
    </location>
</feature>
<dbReference type="HOGENOM" id="CLU_814118_0_0_1"/>
<dbReference type="AlphaFoldDB" id="A0A0C3FI61"/>
<evidence type="ECO:0000256" key="2">
    <source>
        <dbReference type="SAM" id="SignalP"/>
    </source>
</evidence>
<reference evidence="3 4" key="1">
    <citation type="submission" date="2014-04" db="EMBL/GenBank/DDBJ databases">
        <authorList>
            <consortium name="DOE Joint Genome Institute"/>
            <person name="Kuo A."/>
            <person name="Tarkka M."/>
            <person name="Buscot F."/>
            <person name="Kohler A."/>
            <person name="Nagy L.G."/>
            <person name="Floudas D."/>
            <person name="Copeland A."/>
            <person name="Barry K.W."/>
            <person name="Cichocki N."/>
            <person name="Veneault-Fourrey C."/>
            <person name="LaButti K."/>
            <person name="Lindquist E.A."/>
            <person name="Lipzen A."/>
            <person name="Lundell T."/>
            <person name="Morin E."/>
            <person name="Murat C."/>
            <person name="Sun H."/>
            <person name="Tunlid A."/>
            <person name="Henrissat B."/>
            <person name="Grigoriev I.V."/>
            <person name="Hibbett D.S."/>
            <person name="Martin F."/>
            <person name="Nordberg H.P."/>
            <person name="Cantor M.N."/>
            <person name="Hua S.X."/>
        </authorList>
    </citation>
    <scope>NUCLEOTIDE SEQUENCE [LARGE SCALE GENOMIC DNA]</scope>
    <source>
        <strain evidence="3 4">F 1598</strain>
    </source>
</reference>
<proteinExistence type="predicted"/>